<dbReference type="InterPro" id="IPR016024">
    <property type="entry name" value="ARM-type_fold"/>
</dbReference>
<dbReference type="InterPro" id="IPR028268">
    <property type="entry name" value="Pianissimo_fam"/>
</dbReference>
<evidence type="ECO:0000259" key="7">
    <source>
        <dbReference type="SMART" id="SM01307"/>
    </source>
</evidence>
<sequence length="1863" mass="208315">MASGHNSAYSASTQHRALGDGRSSLSQDNGSADGSWQDGISRTGRNRRSESGGSSNMGGRGGSFVPSLAPSLVPSSGGPGSFSAELKSTTSRSVTPRADGQYNRRTSRSIDEEDFHTTEARQTFLRDRIAKEMKIKSGTENMLEALLAKPLKQTKEQRLKVESELNSSNRKLVELQHELEEEILRAQAPASTPPRSSRLSSLFRASPRRSPSRNRDGMGSVNGDEEESADGDVESPTYVLSETLQALEIEGMSPDFYVERANSLVELFKRHPTLKYDLAWPVFGLRVQVMLLSDSKEVVAAGYRLTRYAIADRKSLQIIRTLHTDELVILSLVKETKASIEREQALKFVRSFLDVKDGVREISRAIVRTIVAVAEHHEDRLRNISIMTLAEMLVKDPELVAAAGGFAALHDALAEGTFGASESLISSFLHVVDTPRSRKFLQGSELEAVLTPFTDSLSDTLRNGRLKSAARAISAMLKTWPGLVILARHDSQPLRSLLDSLHYNDPLARDLIMELLFDALRIKPPSWSSSFLAGRRLTSYGRVSNLRSELETSRASRAFNDTNSNRFDLTAHFSTLILAGLVEAGLPKVLSDVIEDESDLSLRRKATLLLTEVLKLAHHSLPQAVSAKLQVLPHLIPPAVDFETENHDLSTATIFQIDSINRTLARSGGYPSGQGRYNMETDLSSSLLPIEQGKDKMSPSMDETQFRNAILETHVLNTVNFNKWKWDIIHRLVEGPLTNPKRMDEAIKGSKFMKRLIGFYRPFKYRFALVPNTKANQRYVRTGCVLMRTLVTTPEGTKYLAENKFLRQVAECLAQLDRMSGLTSASPLFSKEQMANTLSGGYFAMLGALSGDANGLLMMERWHMLNMFYHIIELRDRNDLIQTLLGNMDYSRESHLRVMLSKALTIGSKEIRIFATRLLRKYAVGDMTLSPHVAIGNAEWVVKLLVTQLYDPEVTVCQVSVKILEEACNQRDYLEFVVKCRPSLDHLGEIGAPLLLRFLSTSVGYHYLDGLDYITQEMDDWFLGRNDSYVGLVEAALSRAYVEQPRRASLVPEDLVDLQDIGLVPPHFYRELARTAEGCRLLEQSGHFNEFAWTIRDFRLDEEDNEMLLKAKGCLWAVGNVGSMELGAPFLDAEIIQRIVQIATSAGVLTMRGTAFFVLGLISRSRHGLQVLRSLGWDSGVDQKGDSLGLCLPTDFRKLFLISFPGFDFRSKRTPKEKLKEATTDSDPVNQRILKLIVDMGNTVLSKRAASDLHILKSKQPERFHQSHLFRKTLCILESHHYRLPARRFALDLFDKSVMRRIVLDEDSDSESDSSTTSQIRRVKCGEEKPNCLRCSSTGRKCEYEGRGAAAWAPFTPGHALSSQNPARRERRAFEYYFQHVSQHLAGGMNVDFWTGVIPQICRSEPAVWDAMIAISTLYENPKQCVDFHFLKDRRNKAHLLNHAQQDALTWYSRSISGVSSQIQRGNADPYIALISCALFICVETIQGHMEKALELYRQGITLIFDLRAQISHGGVSISKAVLLERSIAPLFLRLGTSSLTISGAQFPLELFAFVETDMSAGFASIDSARTIMSALAAEIILFEREANSHLREVGAESAVNPEMVAKKEALRARLAEWHRAYTNLCQSNSSVPTLPLYPEPILLTYHAASLICLTGCLKQQETVFDVHFADFVTIVEQSRLILDASAGPNGVQPPFTFEMSVGAPLAMTVLRCRDPNLRRWALGLLRLAPPIQGFFKCAPVALLSEMLMKLEEGYSLPLKQENTVAPFYEVLDNNVLIGLPAAMTTHEPTRSQAALIPEEARIHDYAIFRTNECQPLWITEKDLAAFPHDPSQLYLGFSRNIYDEENSTWRPIFQCMPLQGGF</sequence>
<dbReference type="InterPro" id="IPR029452">
    <property type="entry name" value="RICTOR_V"/>
</dbReference>
<dbReference type="InterPro" id="IPR036274">
    <property type="entry name" value="HR1_rpt_sf"/>
</dbReference>
<dbReference type="PANTHER" id="PTHR13298">
    <property type="entry name" value="CYTOSOLIC REGULATOR PIANISSIMO"/>
    <property type="match status" value="1"/>
</dbReference>
<feature type="compositionally biased region" description="Acidic residues" evidence="6">
    <location>
        <begin position="223"/>
        <end position="233"/>
    </location>
</feature>
<dbReference type="GO" id="GO:0038203">
    <property type="term" value="P:TORC2 signaling"/>
    <property type="evidence" value="ECO:0007669"/>
    <property type="project" value="TreeGrafter"/>
</dbReference>
<dbReference type="OrthoDB" id="271111at2759"/>
<dbReference type="InterPro" id="IPR001138">
    <property type="entry name" value="Zn2Cys6_DnaBD"/>
</dbReference>
<dbReference type="InterPro" id="IPR011072">
    <property type="entry name" value="HR1_rho-bd"/>
</dbReference>
<dbReference type="Pfam" id="PF02185">
    <property type="entry name" value="HR1"/>
    <property type="match status" value="1"/>
</dbReference>
<gene>
    <name evidence="10" type="ORF">PITC_004700</name>
</gene>
<dbReference type="SMART" id="SM01303">
    <property type="entry name" value="RasGEF_N_2"/>
    <property type="match status" value="1"/>
</dbReference>
<dbReference type="HOGENOM" id="CLU_001013_1_1_1"/>
<dbReference type="SMART" id="SM01308">
    <property type="entry name" value="RICTOR_N"/>
    <property type="match status" value="1"/>
</dbReference>
<evidence type="ECO:0000313" key="11">
    <source>
        <dbReference type="Proteomes" id="UP000030104"/>
    </source>
</evidence>
<dbReference type="Gene3D" id="1.10.287.160">
    <property type="entry name" value="HR1 repeat"/>
    <property type="match status" value="1"/>
</dbReference>
<dbReference type="SMART" id="SM01307">
    <property type="entry name" value="RICTOR_M"/>
    <property type="match status" value="1"/>
</dbReference>
<feature type="domain" description="Rapamycin-insensitive companion of mTOR middle" evidence="7">
    <location>
        <begin position="701"/>
        <end position="925"/>
    </location>
</feature>
<dbReference type="Pfam" id="PF14666">
    <property type="entry name" value="RICTOR_M"/>
    <property type="match status" value="1"/>
</dbReference>
<comment type="caution">
    <text evidence="10">The sequence shown here is derived from an EMBL/GenBank/DDBJ whole genome shotgun (WGS) entry which is preliminary data.</text>
</comment>
<dbReference type="InterPro" id="IPR028267">
    <property type="entry name" value="Pianissimo_N"/>
</dbReference>
<evidence type="ECO:0000259" key="8">
    <source>
        <dbReference type="SMART" id="SM01308"/>
    </source>
</evidence>
<dbReference type="GO" id="GO:0008270">
    <property type="term" value="F:zinc ion binding"/>
    <property type="evidence" value="ECO:0007669"/>
    <property type="project" value="InterPro"/>
</dbReference>
<dbReference type="SUPFAM" id="SSF48371">
    <property type="entry name" value="ARM repeat"/>
    <property type="match status" value="1"/>
</dbReference>
<evidence type="ECO:0000313" key="10">
    <source>
        <dbReference type="EMBL" id="KGO76936.1"/>
    </source>
</evidence>
<feature type="region of interest" description="Disordered" evidence="6">
    <location>
        <begin position="185"/>
        <end position="235"/>
    </location>
</feature>
<dbReference type="SUPFAM" id="SSF46585">
    <property type="entry name" value="HR1 repeat"/>
    <property type="match status" value="1"/>
</dbReference>
<dbReference type="Proteomes" id="UP000030104">
    <property type="component" value="Unassembled WGS sequence"/>
</dbReference>
<evidence type="ECO:0000256" key="2">
    <source>
        <dbReference type="ARBA" id="ARBA00023015"/>
    </source>
</evidence>
<evidence type="ECO:0000256" key="3">
    <source>
        <dbReference type="ARBA" id="ARBA00023163"/>
    </source>
</evidence>
<dbReference type="InterPro" id="IPR029453">
    <property type="entry name" value="Rictor_IV"/>
</dbReference>
<dbReference type="STRING" id="40296.A0A0A2LCL7"/>
<organism evidence="10 11">
    <name type="scientific">Penicillium italicum</name>
    <name type="common">Blue mold</name>
    <dbReference type="NCBI Taxonomy" id="40296"/>
    <lineage>
        <taxon>Eukaryota</taxon>
        <taxon>Fungi</taxon>
        <taxon>Dikarya</taxon>
        <taxon>Ascomycota</taxon>
        <taxon>Pezizomycotina</taxon>
        <taxon>Eurotiomycetes</taxon>
        <taxon>Eurotiomycetidae</taxon>
        <taxon>Eurotiales</taxon>
        <taxon>Aspergillaceae</taxon>
        <taxon>Penicillium</taxon>
    </lineage>
</organism>
<dbReference type="OMA" id="TAQDPMF"/>
<dbReference type="GO" id="GO:0031932">
    <property type="term" value="C:TORC2 complex"/>
    <property type="evidence" value="ECO:0007669"/>
    <property type="project" value="InterPro"/>
</dbReference>
<dbReference type="EMBL" id="JQGA01000227">
    <property type="protein sequence ID" value="KGO76936.1"/>
    <property type="molecule type" value="Genomic_DNA"/>
</dbReference>
<feature type="compositionally biased region" description="Low complexity" evidence="6">
    <location>
        <begin position="63"/>
        <end position="84"/>
    </location>
</feature>
<protein>
    <submittedName>
        <fullName evidence="10">Armadillo-like helical</fullName>
    </submittedName>
</protein>
<dbReference type="GO" id="GO:0000981">
    <property type="term" value="F:DNA-binding transcription factor activity, RNA polymerase II-specific"/>
    <property type="evidence" value="ECO:0007669"/>
    <property type="project" value="InterPro"/>
</dbReference>
<dbReference type="Pfam" id="PF14668">
    <property type="entry name" value="RICTOR_V"/>
    <property type="match status" value="1"/>
</dbReference>
<evidence type="ECO:0000256" key="6">
    <source>
        <dbReference type="SAM" id="MobiDB-lite"/>
    </source>
</evidence>
<dbReference type="CDD" id="cd00067">
    <property type="entry name" value="GAL4"/>
    <property type="match status" value="1"/>
</dbReference>
<keyword evidence="4" id="KW-0539">Nucleus</keyword>
<feature type="compositionally biased region" description="Low complexity" evidence="6">
    <location>
        <begin position="185"/>
        <end position="205"/>
    </location>
</feature>
<dbReference type="PhylomeDB" id="A0A0A2LCL7"/>
<name>A0A0A2LCL7_PENIT</name>
<dbReference type="InterPro" id="IPR029451">
    <property type="entry name" value="RICTOR_M"/>
</dbReference>
<proteinExistence type="inferred from homology"/>
<evidence type="ECO:0000259" key="9">
    <source>
        <dbReference type="SMART" id="SM01310"/>
    </source>
</evidence>
<keyword evidence="5" id="KW-0175">Coiled coil</keyword>
<keyword evidence="2" id="KW-0805">Transcription regulation</keyword>
<keyword evidence="3" id="KW-0804">Transcription</keyword>
<evidence type="ECO:0000256" key="5">
    <source>
        <dbReference type="SAM" id="Coils"/>
    </source>
</evidence>
<feature type="region of interest" description="Disordered" evidence="6">
    <location>
        <begin position="1"/>
        <end position="115"/>
    </location>
</feature>
<evidence type="ECO:0000256" key="1">
    <source>
        <dbReference type="ARBA" id="ARBA00008878"/>
    </source>
</evidence>
<comment type="similarity">
    <text evidence="1">Belongs to the RICTOR family.</text>
</comment>
<feature type="compositionally biased region" description="Polar residues" evidence="6">
    <location>
        <begin position="1"/>
        <end position="15"/>
    </location>
</feature>
<feature type="coiled-coil region" evidence="5">
    <location>
        <begin position="151"/>
        <end position="185"/>
    </location>
</feature>
<dbReference type="Pfam" id="PF14664">
    <property type="entry name" value="RICTOR_N"/>
    <property type="match status" value="1"/>
</dbReference>
<feature type="domain" description="Rapamycin-insensitive companion of mTOR" evidence="9">
    <location>
        <begin position="1108"/>
        <end position="1179"/>
    </location>
</feature>
<accession>A0A0A2LCL7</accession>
<feature type="compositionally biased region" description="Polar residues" evidence="6">
    <location>
        <begin position="23"/>
        <end position="40"/>
    </location>
</feature>
<dbReference type="SMART" id="SM01310">
    <property type="entry name" value="RICTOR_V"/>
    <property type="match status" value="1"/>
</dbReference>
<evidence type="ECO:0000256" key="4">
    <source>
        <dbReference type="ARBA" id="ARBA00023242"/>
    </source>
</evidence>
<reference evidence="10 11" key="1">
    <citation type="journal article" date="2015" name="Mol. Plant Microbe Interact.">
        <title>Genome, transcriptome, and functional analyses of Penicillium expansum provide new insights into secondary metabolism and pathogenicity.</title>
        <authorList>
            <person name="Ballester A.R."/>
            <person name="Marcet-Houben M."/>
            <person name="Levin E."/>
            <person name="Sela N."/>
            <person name="Selma-Lazaro C."/>
            <person name="Carmona L."/>
            <person name="Wisniewski M."/>
            <person name="Droby S."/>
            <person name="Gonzalez-Candelas L."/>
            <person name="Gabaldon T."/>
        </authorList>
    </citation>
    <scope>NUCLEOTIDE SEQUENCE [LARGE SCALE GENOMIC DNA]</scope>
    <source>
        <strain evidence="10 11">PHI-1</strain>
    </source>
</reference>
<dbReference type="PANTHER" id="PTHR13298:SF11">
    <property type="entry name" value="RAPAMYCIN-INSENSITIVE COMPANION OF MTOR"/>
    <property type="match status" value="1"/>
</dbReference>
<keyword evidence="11" id="KW-1185">Reference proteome</keyword>
<dbReference type="Pfam" id="PF14663">
    <property type="entry name" value="RasGEF_N_2"/>
    <property type="match status" value="1"/>
</dbReference>
<feature type="domain" description="Rapamycin-insensitive companion of mTOR N-terminal" evidence="8">
    <location>
        <begin position="258"/>
        <end position="622"/>
    </location>
</feature>